<comment type="catalytic activity">
    <reaction evidence="11 15">
        <text>cytidine + H2O + H(+) = uridine + NH4(+)</text>
        <dbReference type="Rhea" id="RHEA:16069"/>
        <dbReference type="ChEBI" id="CHEBI:15377"/>
        <dbReference type="ChEBI" id="CHEBI:15378"/>
        <dbReference type="ChEBI" id="CHEBI:16704"/>
        <dbReference type="ChEBI" id="CHEBI:17562"/>
        <dbReference type="ChEBI" id="CHEBI:28938"/>
        <dbReference type="EC" id="3.5.4.5"/>
    </reaction>
</comment>
<dbReference type="InterPro" id="IPR050202">
    <property type="entry name" value="Cyt/Deoxycyt_deaminase"/>
</dbReference>
<dbReference type="Proteomes" id="UP000069935">
    <property type="component" value="Chromosome 3"/>
</dbReference>
<name>A0AAC8W264_9PROT</name>
<keyword evidence="18" id="KW-1185">Reference proteome</keyword>
<evidence type="ECO:0000256" key="5">
    <source>
        <dbReference type="ARBA" id="ARBA00018266"/>
    </source>
</evidence>
<dbReference type="GO" id="GO:0008270">
    <property type="term" value="F:zinc ion binding"/>
    <property type="evidence" value="ECO:0007669"/>
    <property type="project" value="UniProtKB-UniRule"/>
</dbReference>
<dbReference type="PROSITE" id="PS51747">
    <property type="entry name" value="CYT_DCMP_DEAMINASES_2"/>
    <property type="match status" value="1"/>
</dbReference>
<organism evidence="17 18">
    <name type="scientific">Azospirillum thiophilum</name>
    <dbReference type="NCBI Taxonomy" id="528244"/>
    <lineage>
        <taxon>Bacteria</taxon>
        <taxon>Pseudomonadati</taxon>
        <taxon>Pseudomonadota</taxon>
        <taxon>Alphaproteobacteria</taxon>
        <taxon>Rhodospirillales</taxon>
        <taxon>Azospirillaceae</taxon>
        <taxon>Azospirillum</taxon>
    </lineage>
</organism>
<dbReference type="CDD" id="cd01283">
    <property type="entry name" value="cytidine_deaminase"/>
    <property type="match status" value="1"/>
</dbReference>
<evidence type="ECO:0000256" key="8">
    <source>
        <dbReference type="ARBA" id="ARBA00022833"/>
    </source>
</evidence>
<feature type="binding site" evidence="13">
    <location>
        <begin position="46"/>
        <end position="52"/>
    </location>
    <ligand>
        <name>substrate</name>
    </ligand>
</feature>
<evidence type="ECO:0000256" key="2">
    <source>
        <dbReference type="ARBA" id="ARBA00003949"/>
    </source>
</evidence>
<feature type="domain" description="CMP/dCMP-type deaminase" evidence="16">
    <location>
        <begin position="5"/>
        <end position="135"/>
    </location>
</feature>
<evidence type="ECO:0000256" key="3">
    <source>
        <dbReference type="ARBA" id="ARBA00006576"/>
    </source>
</evidence>
<reference evidence="17 18" key="2">
    <citation type="journal article" date="2016" name="Genome Announc.">
        <title>Complete Genome Sequence of a Strain of Azospirillum thiophilum Isolated from a Sulfide Spring.</title>
        <authorList>
            <person name="Fomenkov A."/>
            <person name="Vincze T."/>
            <person name="Grabovich M."/>
            <person name="Anton B.P."/>
            <person name="Dubinina G."/>
            <person name="Orlova M."/>
            <person name="Belousova E."/>
            <person name="Roberts R.J."/>
        </authorList>
    </citation>
    <scope>NUCLEOTIDE SEQUENCE [LARGE SCALE GENOMIC DNA]</scope>
    <source>
        <strain evidence="17 18">BV-S</strain>
    </source>
</reference>
<dbReference type="PANTHER" id="PTHR11644">
    <property type="entry name" value="CYTIDINE DEAMINASE"/>
    <property type="match status" value="1"/>
</dbReference>
<dbReference type="PANTHER" id="PTHR11644:SF2">
    <property type="entry name" value="CYTIDINE DEAMINASE"/>
    <property type="match status" value="1"/>
</dbReference>
<evidence type="ECO:0000256" key="9">
    <source>
        <dbReference type="ARBA" id="ARBA00032005"/>
    </source>
</evidence>
<dbReference type="GO" id="GO:0072527">
    <property type="term" value="P:pyrimidine-containing compound metabolic process"/>
    <property type="evidence" value="ECO:0007669"/>
    <property type="project" value="UniProtKB-ARBA"/>
</dbReference>
<evidence type="ECO:0000313" key="17">
    <source>
        <dbReference type="EMBL" id="ALG73550.1"/>
    </source>
</evidence>
<dbReference type="GO" id="GO:0005829">
    <property type="term" value="C:cytosol"/>
    <property type="evidence" value="ECO:0007669"/>
    <property type="project" value="TreeGrafter"/>
</dbReference>
<gene>
    <name evidence="17" type="ORF">AL072_21385</name>
</gene>
<dbReference type="FunFam" id="3.40.140.10:FF:000008">
    <property type="entry name" value="Cytidine deaminase"/>
    <property type="match status" value="1"/>
</dbReference>
<dbReference type="AlphaFoldDB" id="A0AAC8W264"/>
<evidence type="ECO:0000313" key="18">
    <source>
        <dbReference type="Proteomes" id="UP000069935"/>
    </source>
</evidence>
<comment type="catalytic activity">
    <reaction evidence="10 15">
        <text>2'-deoxycytidine + H2O + H(+) = 2'-deoxyuridine + NH4(+)</text>
        <dbReference type="Rhea" id="RHEA:13433"/>
        <dbReference type="ChEBI" id="CHEBI:15377"/>
        <dbReference type="ChEBI" id="CHEBI:15378"/>
        <dbReference type="ChEBI" id="CHEBI:15698"/>
        <dbReference type="ChEBI" id="CHEBI:16450"/>
        <dbReference type="ChEBI" id="CHEBI:28938"/>
        <dbReference type="EC" id="3.5.4.5"/>
    </reaction>
</comment>
<sequence length="139" mass="14675">MSDPVELDALIAAARTARENAHAPYSKFKVGAAILGGSGRIFAGCNVENAAYPQGQCAEATAIGAMVTAGDRWIRAILVMGGEAGAEEICTPCGGCRQRIREFAALETPIHICDPAGLRRTFPLERLLPESFGPTNLVF</sequence>
<dbReference type="EMBL" id="CP012403">
    <property type="protein sequence ID" value="ALG73550.1"/>
    <property type="molecule type" value="Genomic_DNA"/>
</dbReference>
<dbReference type="GO" id="GO:0055086">
    <property type="term" value="P:nucleobase-containing small molecule metabolic process"/>
    <property type="evidence" value="ECO:0007669"/>
    <property type="project" value="UniProtKB-ARBA"/>
</dbReference>
<dbReference type="Gene3D" id="3.40.140.10">
    <property type="entry name" value="Cytidine Deaminase, domain 2"/>
    <property type="match status" value="1"/>
</dbReference>
<dbReference type="EC" id="3.5.4.5" evidence="4 15"/>
<dbReference type="InterPro" id="IPR016192">
    <property type="entry name" value="APOBEC/CMP_deaminase_Zn-bd"/>
</dbReference>
<dbReference type="NCBIfam" id="TIGR01354">
    <property type="entry name" value="cyt_deam_tetra"/>
    <property type="match status" value="1"/>
</dbReference>
<feature type="binding site" evidence="14">
    <location>
        <position position="96"/>
    </location>
    <ligand>
        <name>Zn(2+)</name>
        <dbReference type="ChEBI" id="CHEBI:29105"/>
        <note>catalytic</note>
    </ligand>
</feature>
<evidence type="ECO:0000259" key="16">
    <source>
        <dbReference type="PROSITE" id="PS51747"/>
    </source>
</evidence>
<evidence type="ECO:0000256" key="11">
    <source>
        <dbReference type="ARBA" id="ARBA00049558"/>
    </source>
</evidence>
<evidence type="ECO:0000256" key="7">
    <source>
        <dbReference type="ARBA" id="ARBA00022801"/>
    </source>
</evidence>
<evidence type="ECO:0000256" key="4">
    <source>
        <dbReference type="ARBA" id="ARBA00012783"/>
    </source>
</evidence>
<comment type="function">
    <text evidence="2 15">This enzyme scavenges exogenous and endogenous cytidine and 2'-deoxycytidine for UMP synthesis.</text>
</comment>
<dbReference type="RefSeq" id="WP_045584227.1">
    <property type="nucleotide sequence ID" value="NZ_CP012403.1"/>
</dbReference>
<keyword evidence="8 14" id="KW-0862">Zinc</keyword>
<dbReference type="PROSITE" id="PS00903">
    <property type="entry name" value="CYT_DCMP_DEAMINASES_1"/>
    <property type="match status" value="1"/>
</dbReference>
<evidence type="ECO:0000256" key="15">
    <source>
        <dbReference type="RuleBase" id="RU364006"/>
    </source>
</evidence>
<comment type="similarity">
    <text evidence="3 15">Belongs to the cytidine and deoxycytidylate deaminase family.</text>
</comment>
<dbReference type="GO" id="GO:0042802">
    <property type="term" value="F:identical protein binding"/>
    <property type="evidence" value="ECO:0007669"/>
    <property type="project" value="UniProtKB-ARBA"/>
</dbReference>
<dbReference type="InterPro" id="IPR002125">
    <property type="entry name" value="CMP_dCMP_dom"/>
</dbReference>
<evidence type="ECO:0000256" key="13">
    <source>
        <dbReference type="PIRSR" id="PIRSR606262-2"/>
    </source>
</evidence>
<dbReference type="Pfam" id="PF00383">
    <property type="entry name" value="dCMP_cyt_deam_1"/>
    <property type="match status" value="1"/>
</dbReference>
<protein>
    <recommendedName>
        <fullName evidence="5 15">Cytidine deaminase</fullName>
        <ecNumber evidence="4 15">3.5.4.5</ecNumber>
    </recommendedName>
    <alternativeName>
        <fullName evidence="9 15">Cytidine aminohydrolase</fullName>
    </alternativeName>
</protein>
<evidence type="ECO:0000256" key="6">
    <source>
        <dbReference type="ARBA" id="ARBA00022723"/>
    </source>
</evidence>
<dbReference type="KEGG" id="ati:AL072_21385"/>
<keyword evidence="7 15" id="KW-0378">Hydrolase</keyword>
<evidence type="ECO:0000256" key="10">
    <source>
        <dbReference type="ARBA" id="ARBA00049252"/>
    </source>
</evidence>
<dbReference type="InterPro" id="IPR006262">
    <property type="entry name" value="Cyt_deam_tetra"/>
</dbReference>
<dbReference type="NCBIfam" id="NF004064">
    <property type="entry name" value="PRK05578.1"/>
    <property type="match status" value="1"/>
</dbReference>
<dbReference type="GO" id="GO:0004126">
    <property type="term" value="F:cytidine deaminase activity"/>
    <property type="evidence" value="ECO:0007669"/>
    <property type="project" value="UniProtKB-UniRule"/>
</dbReference>
<accession>A0AAC8W264</accession>
<evidence type="ECO:0000256" key="12">
    <source>
        <dbReference type="PIRSR" id="PIRSR606262-1"/>
    </source>
</evidence>
<keyword evidence="6 14" id="KW-0479">Metal-binding</keyword>
<dbReference type="SUPFAM" id="SSF53927">
    <property type="entry name" value="Cytidine deaminase-like"/>
    <property type="match status" value="1"/>
</dbReference>
<comment type="cofactor">
    <cofactor evidence="1 14 15">
        <name>Zn(2+)</name>
        <dbReference type="ChEBI" id="CHEBI:29105"/>
    </cofactor>
</comment>
<feature type="active site" description="Proton donor" evidence="12">
    <location>
        <position position="59"/>
    </location>
</feature>
<feature type="binding site" evidence="14">
    <location>
        <position position="93"/>
    </location>
    <ligand>
        <name>Zn(2+)</name>
        <dbReference type="ChEBI" id="CHEBI:29105"/>
        <note>catalytic</note>
    </ligand>
</feature>
<evidence type="ECO:0000256" key="1">
    <source>
        <dbReference type="ARBA" id="ARBA00001947"/>
    </source>
</evidence>
<dbReference type="InterPro" id="IPR016193">
    <property type="entry name" value="Cytidine_deaminase-like"/>
</dbReference>
<evidence type="ECO:0000256" key="14">
    <source>
        <dbReference type="PIRSR" id="PIRSR606262-3"/>
    </source>
</evidence>
<proteinExistence type="inferred from homology"/>
<reference evidence="18" key="1">
    <citation type="submission" date="2015-12" db="EMBL/GenBank/DDBJ databases">
        <title>Complete Genome Sequence of Azospirillum thiophilum BV-S.</title>
        <authorList>
            <person name="Fomenkov A."/>
            <person name="Vincze T."/>
            <person name="Grabovich M."/>
            <person name="Dubinina G."/>
            <person name="Orlova M."/>
            <person name="Belousova E."/>
            <person name="Roberts R.J."/>
        </authorList>
    </citation>
    <scope>NUCLEOTIDE SEQUENCE [LARGE SCALE GENOMIC DNA]</scope>
    <source>
        <strain evidence="18">BV-S</strain>
    </source>
</reference>
<feature type="binding site" evidence="14">
    <location>
        <position position="57"/>
    </location>
    <ligand>
        <name>Zn(2+)</name>
        <dbReference type="ChEBI" id="CHEBI:29105"/>
        <note>catalytic</note>
    </ligand>
</feature>